<evidence type="ECO:0000313" key="5">
    <source>
        <dbReference type="Proteomes" id="UP000604825"/>
    </source>
</evidence>
<keyword evidence="1" id="KW-0378">Hydrolase</keyword>
<dbReference type="GO" id="GO:0006952">
    <property type="term" value="P:defense response"/>
    <property type="evidence" value="ECO:0007669"/>
    <property type="project" value="UniProtKB-KW"/>
</dbReference>
<dbReference type="Pfam" id="PF02733">
    <property type="entry name" value="Dak1"/>
    <property type="match status" value="1"/>
</dbReference>
<comment type="caution">
    <text evidence="4">The sequence shown here is derived from an EMBL/GenBank/DDBJ whole genome shotgun (WGS) entry which is preliminary data.</text>
</comment>
<dbReference type="InterPro" id="IPR001574">
    <property type="entry name" value="Ribosome_inactivat_prot"/>
</dbReference>
<dbReference type="GO" id="GO:0017148">
    <property type="term" value="P:negative regulation of translation"/>
    <property type="evidence" value="ECO:0007669"/>
    <property type="project" value="UniProtKB-KW"/>
</dbReference>
<dbReference type="GO" id="GO:0006071">
    <property type="term" value="P:glycerol metabolic process"/>
    <property type="evidence" value="ECO:0007669"/>
    <property type="project" value="InterPro"/>
</dbReference>
<keyword evidence="1" id="KW-0800">Toxin</keyword>
<dbReference type="Pfam" id="PF20241">
    <property type="entry name" value="DUF6598"/>
    <property type="match status" value="4"/>
</dbReference>
<gene>
    <name evidence="4" type="ORF">NCGR_LOCUS41563</name>
</gene>
<dbReference type="EMBL" id="CAJGYO010000010">
    <property type="protein sequence ID" value="CAD6258080.1"/>
    <property type="molecule type" value="Genomic_DNA"/>
</dbReference>
<dbReference type="SUPFAM" id="SSF82549">
    <property type="entry name" value="DAK1/DegV-like"/>
    <property type="match status" value="1"/>
</dbReference>
<dbReference type="InterPro" id="IPR004006">
    <property type="entry name" value="DhaK_dom"/>
</dbReference>
<dbReference type="InterPro" id="IPR046533">
    <property type="entry name" value="DUF6598"/>
</dbReference>
<organism evidence="4 5">
    <name type="scientific">Miscanthus lutarioriparius</name>
    <dbReference type="NCBI Taxonomy" id="422564"/>
    <lineage>
        <taxon>Eukaryota</taxon>
        <taxon>Viridiplantae</taxon>
        <taxon>Streptophyta</taxon>
        <taxon>Embryophyta</taxon>
        <taxon>Tracheophyta</taxon>
        <taxon>Spermatophyta</taxon>
        <taxon>Magnoliopsida</taxon>
        <taxon>Liliopsida</taxon>
        <taxon>Poales</taxon>
        <taxon>Poaceae</taxon>
        <taxon>PACMAD clade</taxon>
        <taxon>Panicoideae</taxon>
        <taxon>Andropogonodae</taxon>
        <taxon>Andropogoneae</taxon>
        <taxon>Saccharinae</taxon>
        <taxon>Miscanthus</taxon>
    </lineage>
</organism>
<dbReference type="Gene3D" id="3.40.50.10440">
    <property type="entry name" value="Dihydroxyacetone kinase, domain 1"/>
    <property type="match status" value="1"/>
</dbReference>
<feature type="region of interest" description="Disordered" evidence="2">
    <location>
        <begin position="437"/>
        <end position="532"/>
    </location>
</feature>
<dbReference type="GO" id="GO:0004371">
    <property type="term" value="F:glycerone kinase activity"/>
    <property type="evidence" value="ECO:0007669"/>
    <property type="project" value="InterPro"/>
</dbReference>
<dbReference type="OrthoDB" id="694753at2759"/>
<dbReference type="SUPFAM" id="SSF56371">
    <property type="entry name" value="Ribosome inactivating proteins (RIP)"/>
    <property type="match status" value="3"/>
</dbReference>
<evidence type="ECO:0000259" key="3">
    <source>
        <dbReference type="PROSITE" id="PS51481"/>
    </source>
</evidence>
<evidence type="ECO:0000256" key="1">
    <source>
        <dbReference type="RuleBase" id="RU004915"/>
    </source>
</evidence>
<dbReference type="Gene3D" id="3.40.420.10">
    <property type="entry name" value="Ricin (A subunit), domain 1"/>
    <property type="match status" value="3"/>
</dbReference>
<dbReference type="PANTHER" id="PTHR33453:SF40">
    <property type="entry name" value="RRNA N-GLYCOSYLASE"/>
    <property type="match status" value="1"/>
</dbReference>
<dbReference type="PROSITE" id="PS51481">
    <property type="entry name" value="DHAK"/>
    <property type="match status" value="1"/>
</dbReference>
<comment type="catalytic activity">
    <reaction evidence="1">
        <text>Endohydrolysis of the N-glycosidic bond at one specific adenosine on the 28S rRNA.</text>
        <dbReference type="EC" id="3.2.2.22"/>
    </reaction>
</comment>
<proteinExistence type="inferred from homology"/>
<feature type="domain" description="DhaK" evidence="3">
    <location>
        <begin position="2588"/>
        <end position="2765"/>
    </location>
</feature>
<feature type="compositionally biased region" description="Polar residues" evidence="2">
    <location>
        <begin position="445"/>
        <end position="454"/>
    </location>
</feature>
<evidence type="ECO:0000313" key="4">
    <source>
        <dbReference type="EMBL" id="CAD6258080.1"/>
    </source>
</evidence>
<reference evidence="4" key="1">
    <citation type="submission" date="2020-10" db="EMBL/GenBank/DDBJ databases">
        <authorList>
            <person name="Han B."/>
            <person name="Lu T."/>
            <person name="Zhao Q."/>
            <person name="Huang X."/>
            <person name="Zhao Y."/>
        </authorList>
    </citation>
    <scope>NUCLEOTIDE SEQUENCE</scope>
</reference>
<name>A0A811QFT6_9POAL</name>
<dbReference type="GO" id="GO:0090729">
    <property type="term" value="F:toxin activity"/>
    <property type="evidence" value="ECO:0007669"/>
    <property type="project" value="UniProtKB-KW"/>
</dbReference>
<dbReference type="Proteomes" id="UP000604825">
    <property type="component" value="Unassembled WGS sequence"/>
</dbReference>
<dbReference type="InterPro" id="IPR016138">
    <property type="entry name" value="Ribosome_inactivat_prot_sub1"/>
</dbReference>
<keyword evidence="1" id="KW-0652">Protein synthesis inhibitor</keyword>
<sequence length="2765" mass="308774">MGDLLPFAYPEMLKASFPEMFKERSTATDVQVKLRRVNPEPTDSVYGKIAAFIRDKDRNSASFQVGSMLFTRTERSSQNVGCLETRLELVRSIVLVPSGWELQVRLDLYIKTGNNGEVINLTHDLDFDKATKRATKSCFGAKGDEVEVTASWCSKVRNEDIGKQLSPPVEVEMEYDQYLTIVYTIGDELSFTEFIMVLRRILADHPDREDILDKHPRLLNLSSTGDHPVLAKQRGRQPKRWLHIKLKVEGKEAACWTTLIMRDDNLYICGFMNKQGVYGLVDNEKSEQMFPKKYYDKDVQRLEWTVHYKSILGAGSQKEVINKLDSAHLGKTFAEHAVEMLSGYTENCKEDGARRALAGLIVMICESARMNPLHDSMVAGWSNGTGFTKQLMRYVWGYYGKKSEELRAWKSGGYVQTPQVPHPIEELQAIYLVLNTRPPNKDKNNQLGNPSSAGNDGDYFTKKPGSTSTGRGRGHPRESRGGRNNGGSASSSHKSKRDYNNKGSSGGQQRQRKKPCNDGSGGGPASKSDSRRLATLPAVAAVIGIQSRLAMPTAEVALIANPRSPVMPAALVGLRRPATPALVVVEATAVANPGTGRLMTTLSALVAPGWSCCPCVQTLGSKARKSSSLTGYEARSSTPRRNKENRYNNVCLGTMVDLVLTGPYKGISAYGCFAISIDIPAPAAGSSGDPIQWEWDCYDPKYATQVDKPPVSHTIGNVAEVTYAVMSNAREATVKQVKLRLKDGPTSHGGISGEITAPIDGFKDEHKSVLFRCGREKVQRLSTTDDNSCFLLQLARNVVAVPCGSALHIEVNLQIETGDGKKVEFNNVRLRFANGISSSKRKTSDDGNEVEVEVTWYPEITRLYETREEIDQPDIKLPAEITRPEQTREEIDHQPELNLPAEDKKIFGNLVEVVHTIGDEASFTKFIMDLRRILAEHPDREDIFELRPLLAKQHAEQPTRWLHVKLQVESEEMSSTTLLMRDDNLYVCGFMNRIGILFKLVDNQDNESFLPEGFHLTTDLKLGVSYNSLLQAKNRDDVVRKLTAAQLGSGFAKDAVRVLSSHPNKVAGISMSIEVALAGLIFIVCESARMISVHKSIEKEWSNGKAWKSRNYTQPHRVSELQATHLVLNTLCYNLRDDYTQGDSRPRVELLAISADLGVIGTKIIVLDGKRGQIIYRHEKQGEQGRMVDLVLTGHYTVISGYGCFAIKIDIPATSPIKWEWDCYDPKYAAQVDGPPVSHIICNPHDNREVAKVTYAVMSRAREATVQVKLRLNNGHSPDDVSGEIRAFVGGLKVPIVLLSRAHQGMGQRFSSTHKDSWFLLQLARNVVAMPCGEMLRIGIDVDLQIETSKKHLKADVYIEDGIRRQILVVDGFEVEVNVSWYPEVNMPPVGHPELVYTIGDDEMSYIRFIMAVRRIVADHQHCEDILGAHPVSNLRFTRQHPLLSNHYRDKRYLYVKLQVAAEETSTILIAITSDDLVVHALNNRNELEYWYSITSWGCSYDRILQVSTADWEKVVDKLNSERLGKTSAVNAVRVLSRFSKRNLVSANGEAEARLALVRLMVMICDSARMNPVLDAIAGGWNNGTGFTKQLMDYIRYWDLISTALRDWRDSRYRRWEKDDNLEGIGIKSPEDALDVVHLCSAERMNRSLSRTDLPSMSSFWTINVFDGKRGQIIYRKEEQGVEKASSGAAPAEALLQLALPFVCRALLAAHRCSRCWSVPQVEPHRVSLSLLEFPALVPENFRPYRAMSSASCLFELRFAFRFFCGVHQIGGMVDLVLTGPYTRISVAYRCFAIRIDMPPPATAPMKWEWDCYDPKYAAQVDGEPVGHIICAPHDNREVAEVTFAVMSNARQATVQVKLRPKDGASRGGIISGEITAVIEDFKDGDKIEDKHKSVLFRRAREKGQTFPTTKDNSWYLLPLARNVVVVPCGSALDIEVKLQIETDDSKQVPLNVPLSFDNGICSSKTGNGKEVEVQAEVTWYPEITRLEETREEIEQPELKLPAQDEMMFGKMVEVVHTIGDEASFTKFIMHLRSILAEHSDPEVIFELHPMLAKQHAEQPKRWLHQGGVCCYELLDDNDGSVGMLPKDYNPKHLAWGINYRNILGVDRKEAVVDKLESAKLDKTFMVNAVRVLSRWSHTAFRSCKPRTSCSTPGYLAEPGWSCWPCSCVATFWWKASKSLSLMANEARLSTRRSKEKKRRTGIGVHKSCPMPCGMVDLVLTGPYRGILAEYGCFAIKIDIPRTTSTRSGSDEHPPSRWEWNCDDPNHAAQVDTMQPAHGIISSPDGPKVAEVTYAMMSDAREATVQVRLRLKGGNIASCVSSGKITALIDGFDVPSVLLNCYSEATGCRCLLTTSTAGDSWFLLQLARNVVAVPCCRVLHIDVNLQIKTDDGMGIELKALLSFDNNGIRSSKTDDGNEVQVEVTWYLLSFDNNGIRSSKTDDGNEVQVEVTWYPEQITSEEADFISGPWDWDWLPEQITSKEADEISTLTEQSGPSEVTTVSEEYQTEVVYTIGDDLSFLPFIMDLRRIAANHRDQREDILDRHSNSNLRSTREHPLLPKQRAGQPARRLHTTMLWRAMKHPSSVSWLLTQILPPSIFPFAQCRTAKAEAPTNQGGNSKRASYNGKHQVPQILNVGSGGSGHEPAHAGFVVPGMLTATVSGDVFASPPVDSILAAIRVRMVPTGCLLIVKLFPVNLSRIYNTRLAVKKLSYMGKQQQFKNYEHVSVGDFYLPASYIKGIWLEGCILMSCGSDRLETWNSRKGSQD</sequence>
<evidence type="ECO:0000256" key="2">
    <source>
        <dbReference type="SAM" id="MobiDB-lite"/>
    </source>
</evidence>
<keyword evidence="5" id="KW-1185">Reference proteome</keyword>
<protein>
    <recommendedName>
        <fullName evidence="3">DhaK domain-containing protein</fullName>
    </recommendedName>
</protein>
<dbReference type="InterPro" id="IPR036041">
    <property type="entry name" value="Ribosome-inact_prot_sf"/>
</dbReference>
<accession>A0A811QFT6</accession>
<comment type="similarity">
    <text evidence="1">Belongs to the ribosome-inactivating protein family.</text>
</comment>
<keyword evidence="1" id="KW-0611">Plant defense</keyword>
<dbReference type="PANTHER" id="PTHR33453">
    <property type="match status" value="1"/>
</dbReference>
<dbReference type="Pfam" id="PF00161">
    <property type="entry name" value="RIP"/>
    <property type="match status" value="3"/>
</dbReference>
<dbReference type="GO" id="GO:0030598">
    <property type="term" value="F:rRNA N-glycosylase activity"/>
    <property type="evidence" value="ECO:0007669"/>
    <property type="project" value="UniProtKB-EC"/>
</dbReference>